<dbReference type="EMBL" id="MDYM01000007">
    <property type="protein sequence ID" value="OQD64367.1"/>
    <property type="molecule type" value="Genomic_DNA"/>
</dbReference>
<dbReference type="GO" id="GO:0008171">
    <property type="term" value="F:O-methyltransferase activity"/>
    <property type="evidence" value="ECO:0007669"/>
    <property type="project" value="InterPro"/>
</dbReference>
<reference evidence="7" key="1">
    <citation type="journal article" date="2017" name="Nat. Microbiol.">
        <title>Global analysis of biosynthetic gene clusters reveals vast potential of secondary metabolite production in Penicillium species.</title>
        <authorList>
            <person name="Nielsen J.C."/>
            <person name="Grijseels S."/>
            <person name="Prigent S."/>
            <person name="Ji B."/>
            <person name="Dainat J."/>
            <person name="Nielsen K.F."/>
            <person name="Frisvad J.C."/>
            <person name="Workman M."/>
            <person name="Nielsen J."/>
        </authorList>
    </citation>
    <scope>NUCLEOTIDE SEQUENCE [LARGE SCALE GENOMIC DNA]</scope>
    <source>
        <strain evidence="7">IBT 4502</strain>
    </source>
</reference>
<dbReference type="Pfam" id="PF00891">
    <property type="entry name" value="Methyltransf_2"/>
    <property type="match status" value="1"/>
</dbReference>
<dbReference type="GO" id="GO:0032259">
    <property type="term" value="P:methylation"/>
    <property type="evidence" value="ECO:0007669"/>
    <property type="project" value="UniProtKB-KW"/>
</dbReference>
<evidence type="ECO:0000259" key="5">
    <source>
        <dbReference type="Pfam" id="PF00891"/>
    </source>
</evidence>
<keyword evidence="7" id="KW-1185">Reference proteome</keyword>
<dbReference type="InterPro" id="IPR036388">
    <property type="entry name" value="WH-like_DNA-bd_sf"/>
</dbReference>
<dbReference type="Proteomes" id="UP000191408">
    <property type="component" value="Unassembled WGS sequence"/>
</dbReference>
<sequence length="400" mass="44229">MTSIAEQLIESLNAVEVAIFEGQDATRQQLALAARKLFHKLETKEEKTMRLAVEEPIMFSVLQALIDIGLFEGWAAAGGGEKSVNELASISKKDMEPELLCHQLRLMAANHIIKETANDHYAPTPYSLAIGDLSTQVAPGLRVRTDHIAPCAMHWPDFLAKINYRKPLDDAASCYIDTFPEKKSFFGRCSANPVHQESFSSFMDLWAKGKRPWPQFYDTQALLDGADLSDGSPFIVDIGGHHGIDLMRVAEKHSDLPPGSLVLEDLPEVVGPVELTTDKIRTVPHDLFEEGVLQPIKGARAYFMHAVLHDWSDETSVKILKQIAAVMKPGYSKILINDIVIPSTDCSCYQAAMDCLVLQVSANERTEAVWSKVITDAGLKVVKVYPDGRGYESLIEAELP</sequence>
<dbReference type="Gene3D" id="3.40.50.150">
    <property type="entry name" value="Vaccinia Virus protein VP39"/>
    <property type="match status" value="1"/>
</dbReference>
<organism evidence="6 7">
    <name type="scientific">Penicillium polonicum</name>
    <dbReference type="NCBI Taxonomy" id="60169"/>
    <lineage>
        <taxon>Eukaryota</taxon>
        <taxon>Fungi</taxon>
        <taxon>Dikarya</taxon>
        <taxon>Ascomycota</taxon>
        <taxon>Pezizomycotina</taxon>
        <taxon>Eurotiomycetes</taxon>
        <taxon>Eurotiomycetidae</taxon>
        <taxon>Eurotiales</taxon>
        <taxon>Aspergillaceae</taxon>
        <taxon>Penicillium</taxon>
    </lineage>
</organism>
<dbReference type="SUPFAM" id="SSF46785">
    <property type="entry name" value="Winged helix' DNA-binding domain"/>
    <property type="match status" value="1"/>
</dbReference>
<dbReference type="GO" id="GO:0044550">
    <property type="term" value="P:secondary metabolite biosynthetic process"/>
    <property type="evidence" value="ECO:0007669"/>
    <property type="project" value="UniProtKB-ARBA"/>
</dbReference>
<dbReference type="SUPFAM" id="SSF53335">
    <property type="entry name" value="S-adenosyl-L-methionine-dependent methyltransferases"/>
    <property type="match status" value="1"/>
</dbReference>
<dbReference type="STRING" id="60169.A0A1V6NII4"/>
<keyword evidence="2" id="KW-0808">Transferase</keyword>
<dbReference type="InterPro" id="IPR016461">
    <property type="entry name" value="COMT-like"/>
</dbReference>
<dbReference type="InterPro" id="IPR036390">
    <property type="entry name" value="WH_DNA-bd_sf"/>
</dbReference>
<feature type="domain" description="O-methyltransferase C-terminal" evidence="5">
    <location>
        <begin position="222"/>
        <end position="379"/>
    </location>
</feature>
<accession>A0A1V6NII4</accession>
<comment type="caution">
    <text evidence="6">The sequence shown here is derived from an EMBL/GenBank/DDBJ whole genome shotgun (WGS) entry which is preliminary data.</text>
</comment>
<proteinExistence type="predicted"/>
<dbReference type="Gene3D" id="1.10.10.10">
    <property type="entry name" value="Winged helix-like DNA-binding domain superfamily/Winged helix DNA-binding domain"/>
    <property type="match status" value="1"/>
</dbReference>
<dbReference type="PIRSF" id="PIRSF005739">
    <property type="entry name" value="O-mtase"/>
    <property type="match status" value="1"/>
</dbReference>
<dbReference type="PANTHER" id="PTHR43712">
    <property type="entry name" value="PUTATIVE (AFU_ORTHOLOGUE AFUA_4G14580)-RELATED"/>
    <property type="match status" value="1"/>
</dbReference>
<dbReference type="InterPro" id="IPR001077">
    <property type="entry name" value="COMT_C"/>
</dbReference>
<evidence type="ECO:0000256" key="4">
    <source>
        <dbReference type="PIRSR" id="PIRSR005739-1"/>
    </source>
</evidence>
<keyword evidence="3" id="KW-0949">S-adenosyl-L-methionine</keyword>
<dbReference type="InterPro" id="IPR029063">
    <property type="entry name" value="SAM-dependent_MTases_sf"/>
</dbReference>
<evidence type="ECO:0000313" key="6">
    <source>
        <dbReference type="EMBL" id="OQD64367.1"/>
    </source>
</evidence>
<evidence type="ECO:0000256" key="2">
    <source>
        <dbReference type="ARBA" id="ARBA00022679"/>
    </source>
</evidence>
<evidence type="ECO:0000256" key="3">
    <source>
        <dbReference type="ARBA" id="ARBA00022691"/>
    </source>
</evidence>
<protein>
    <recommendedName>
        <fullName evidence="5">O-methyltransferase C-terminal domain-containing protein</fullName>
    </recommendedName>
</protein>
<dbReference type="OrthoDB" id="1535081at2759"/>
<name>A0A1V6NII4_PENPO</name>
<dbReference type="PROSITE" id="PS51683">
    <property type="entry name" value="SAM_OMT_II"/>
    <property type="match status" value="1"/>
</dbReference>
<keyword evidence="1" id="KW-0489">Methyltransferase</keyword>
<dbReference type="PANTHER" id="PTHR43712:SF8">
    <property type="entry name" value="O-METHYLTRANSFERASE AF390-400"/>
    <property type="match status" value="1"/>
</dbReference>
<evidence type="ECO:0000256" key="1">
    <source>
        <dbReference type="ARBA" id="ARBA00022603"/>
    </source>
</evidence>
<feature type="active site" description="Proton acceptor" evidence="4">
    <location>
        <position position="309"/>
    </location>
</feature>
<gene>
    <name evidence="6" type="ORF">PENPOL_c007G09145</name>
</gene>
<dbReference type="AlphaFoldDB" id="A0A1V6NII4"/>
<evidence type="ECO:0000313" key="7">
    <source>
        <dbReference type="Proteomes" id="UP000191408"/>
    </source>
</evidence>